<comment type="cofactor">
    <cofactor evidence="2">
        <name>Mn(2+)</name>
        <dbReference type="ChEBI" id="CHEBI:29035"/>
    </cofactor>
    <text evidence="2">The Mn(2+) ion enhances activity.</text>
</comment>
<gene>
    <name evidence="4" type="ORF">SAMN05192553_103273</name>
</gene>
<keyword evidence="2" id="KW-0479">Metal-binding</keyword>
<dbReference type="Pfam" id="PF01546">
    <property type="entry name" value="Peptidase_M20"/>
    <property type="match status" value="1"/>
</dbReference>
<keyword evidence="1 4" id="KW-0378">Hydrolase</keyword>
<feature type="binding site" evidence="2">
    <location>
        <position position="350"/>
    </location>
    <ligand>
        <name>Mn(2+)</name>
        <dbReference type="ChEBI" id="CHEBI:29035"/>
        <label>2</label>
    </ligand>
</feature>
<dbReference type="Gene3D" id="3.40.630.10">
    <property type="entry name" value="Zn peptidases"/>
    <property type="match status" value="1"/>
</dbReference>
<dbReference type="OrthoDB" id="9776731at2"/>
<dbReference type="InterPro" id="IPR002933">
    <property type="entry name" value="Peptidase_M20"/>
</dbReference>
<dbReference type="Pfam" id="PF07687">
    <property type="entry name" value="M20_dimer"/>
    <property type="match status" value="1"/>
</dbReference>
<dbReference type="SUPFAM" id="SSF53187">
    <property type="entry name" value="Zn-dependent exopeptidases"/>
    <property type="match status" value="1"/>
</dbReference>
<dbReference type="GO" id="GO:0016787">
    <property type="term" value="F:hydrolase activity"/>
    <property type="evidence" value="ECO:0007669"/>
    <property type="project" value="UniProtKB-KW"/>
</dbReference>
<evidence type="ECO:0000259" key="3">
    <source>
        <dbReference type="Pfam" id="PF07687"/>
    </source>
</evidence>
<reference evidence="5" key="1">
    <citation type="submission" date="2016-10" db="EMBL/GenBank/DDBJ databases">
        <authorList>
            <person name="Varghese N."/>
            <person name="Submissions S."/>
        </authorList>
    </citation>
    <scope>NUCLEOTIDE SEQUENCE [LARGE SCALE GENOMIC DNA]</scope>
    <source>
        <strain evidence="5">IBRC-M 10761</strain>
    </source>
</reference>
<protein>
    <submittedName>
        <fullName evidence="4">Amidohydrolase</fullName>
    </submittedName>
</protein>
<proteinExistence type="predicted"/>
<dbReference type="Proteomes" id="UP000199403">
    <property type="component" value="Unassembled WGS sequence"/>
</dbReference>
<name>A0A1H6Y1A2_9BACT</name>
<feature type="domain" description="Peptidase M20 dimerisation" evidence="3">
    <location>
        <begin position="179"/>
        <end position="270"/>
    </location>
</feature>
<keyword evidence="2" id="KW-0464">Manganese</keyword>
<dbReference type="NCBIfam" id="TIGR01891">
    <property type="entry name" value="amidohydrolases"/>
    <property type="match status" value="1"/>
</dbReference>
<keyword evidence="5" id="KW-1185">Reference proteome</keyword>
<evidence type="ECO:0000313" key="5">
    <source>
        <dbReference type="Proteomes" id="UP000199403"/>
    </source>
</evidence>
<feature type="binding site" evidence="2">
    <location>
        <position position="132"/>
    </location>
    <ligand>
        <name>Mn(2+)</name>
        <dbReference type="ChEBI" id="CHEBI:29035"/>
        <label>2</label>
    </ligand>
</feature>
<accession>A0A1H6Y1A2</accession>
<dbReference type="PIRSF" id="PIRSF005962">
    <property type="entry name" value="Pept_M20D_amidohydro"/>
    <property type="match status" value="1"/>
</dbReference>
<dbReference type="RefSeq" id="WP_092173564.1">
    <property type="nucleotide sequence ID" value="NZ_FNZH01000003.1"/>
</dbReference>
<dbReference type="InterPro" id="IPR036264">
    <property type="entry name" value="Bact_exopeptidase_dim_dom"/>
</dbReference>
<dbReference type="PANTHER" id="PTHR11014:SF169">
    <property type="entry name" value="CLAN MH, FAMILY M20, PEPTIDASE T-LIKE METALLOPEPTIDASE"/>
    <property type="match status" value="1"/>
</dbReference>
<dbReference type="PANTHER" id="PTHR11014">
    <property type="entry name" value="PEPTIDASE M20 FAMILY MEMBER"/>
    <property type="match status" value="1"/>
</dbReference>
<dbReference type="Gene3D" id="3.30.70.360">
    <property type="match status" value="1"/>
</dbReference>
<feature type="binding site" evidence="2">
    <location>
        <position position="158"/>
    </location>
    <ligand>
        <name>Mn(2+)</name>
        <dbReference type="ChEBI" id="CHEBI:29035"/>
        <label>2</label>
    </ligand>
</feature>
<dbReference type="InterPro" id="IPR017439">
    <property type="entry name" value="Amidohydrolase"/>
</dbReference>
<dbReference type="STRING" id="1416801.SAMN05192553_103273"/>
<dbReference type="EMBL" id="FNZH01000003">
    <property type="protein sequence ID" value="SEJ32797.1"/>
    <property type="molecule type" value="Genomic_DNA"/>
</dbReference>
<organism evidence="4 5">
    <name type="scientific">Cyclobacterium xiamenense</name>
    <dbReference type="NCBI Taxonomy" id="1297121"/>
    <lineage>
        <taxon>Bacteria</taxon>
        <taxon>Pseudomonadati</taxon>
        <taxon>Bacteroidota</taxon>
        <taxon>Cytophagia</taxon>
        <taxon>Cytophagales</taxon>
        <taxon>Cyclobacteriaceae</taxon>
        <taxon>Cyclobacterium</taxon>
    </lineage>
</organism>
<dbReference type="GO" id="GO:0046872">
    <property type="term" value="F:metal ion binding"/>
    <property type="evidence" value="ECO:0007669"/>
    <property type="project" value="UniProtKB-KW"/>
</dbReference>
<dbReference type="SUPFAM" id="SSF55031">
    <property type="entry name" value="Bacterial exopeptidase dimerisation domain"/>
    <property type="match status" value="1"/>
</dbReference>
<dbReference type="AlphaFoldDB" id="A0A1H6Y1A2"/>
<evidence type="ECO:0000256" key="1">
    <source>
        <dbReference type="ARBA" id="ARBA00022801"/>
    </source>
</evidence>
<evidence type="ECO:0000256" key="2">
    <source>
        <dbReference type="PIRSR" id="PIRSR005962-1"/>
    </source>
</evidence>
<sequence>MNSQTVKKIRAFRKELHQEPEVSGKEQQTSSKIKAFFEALQPDEIVEDLGPYGLGVVFKGKEKGPTTLIRAELDALPIPEVGNHRHKSKNQGVSHTCGHDGHMAIVCGVGLELAAQRPEKGKVVLIFQPSEETGLGATQVIESTNFAQIQPDFAFALHNLPGYTKNEIVLKKGAFTAASKGMTISLHGKTSHAAHPEDGLSPAEAMCKLIIALEKLPESIPDFSLVTVIHAQLGEIAFGTSPGEAQVMATLRTFDNKTMQALTNHAEKLAGLIAREQGLDYNISYCEEFEAVINDVVPWELVNDAAKELALKRKHIRTPFRWSEDFGKFASLTNSFLFGLGAGKQQPQLHEGHYDFPDEILETGVALFTAIIKKLNY</sequence>
<evidence type="ECO:0000313" key="4">
    <source>
        <dbReference type="EMBL" id="SEJ32797.1"/>
    </source>
</evidence>
<dbReference type="InterPro" id="IPR011650">
    <property type="entry name" value="Peptidase_M20_dimer"/>
</dbReference>
<feature type="binding site" evidence="2">
    <location>
        <position position="99"/>
    </location>
    <ligand>
        <name>Mn(2+)</name>
        <dbReference type="ChEBI" id="CHEBI:29035"/>
        <label>2</label>
    </ligand>
</feature>
<feature type="binding site" evidence="2">
    <location>
        <position position="97"/>
    </location>
    <ligand>
        <name>Mn(2+)</name>
        <dbReference type="ChEBI" id="CHEBI:29035"/>
        <label>2</label>
    </ligand>
</feature>